<dbReference type="PANTHER" id="PTHR11059">
    <property type="entry name" value="DNA REPAIR PROTEIN RECN"/>
    <property type="match status" value="1"/>
</dbReference>
<dbReference type="GO" id="GO:0006302">
    <property type="term" value="P:double-strand break repair"/>
    <property type="evidence" value="ECO:0007669"/>
    <property type="project" value="InterPro"/>
</dbReference>
<protein>
    <recommendedName>
        <fullName evidence="2">DNA repair protein RecN</fullName>
    </recommendedName>
    <alternativeName>
        <fullName evidence="7">Recombination protein N</fullName>
    </alternativeName>
</protein>
<proteinExistence type="inferred from homology"/>
<dbReference type="InterPro" id="IPR027417">
    <property type="entry name" value="P-loop_NTPase"/>
</dbReference>
<keyword evidence="4" id="KW-0227">DNA damage</keyword>
<dbReference type="CDD" id="cd03241">
    <property type="entry name" value="ABC_RecN"/>
    <property type="match status" value="1"/>
</dbReference>
<keyword evidence="8" id="KW-0175">Coiled coil</keyword>
<dbReference type="Pfam" id="PF13476">
    <property type="entry name" value="AAA_23"/>
    <property type="match status" value="1"/>
</dbReference>
<comment type="caution">
    <text evidence="10">The sequence shown here is derived from an EMBL/GenBank/DDBJ whole genome shotgun (WGS) entry which is preliminary data.</text>
</comment>
<dbReference type="GO" id="GO:0016887">
    <property type="term" value="F:ATP hydrolysis activity"/>
    <property type="evidence" value="ECO:0007669"/>
    <property type="project" value="InterPro"/>
</dbReference>
<keyword evidence="3" id="KW-0547">Nucleotide-binding</keyword>
<evidence type="ECO:0000256" key="8">
    <source>
        <dbReference type="SAM" id="Coils"/>
    </source>
</evidence>
<feature type="non-terminal residue" evidence="10">
    <location>
        <position position="1"/>
    </location>
</feature>
<accession>X1F9B6</accession>
<sequence>LSISNFAIIKQLEFSLKSGLNILSGETGAGKTIIINAMNLILGGRASADLIRSGCKEASVEALFEFPENRSLNEMLSELGFSFKGELLIKRSIFREGRNKILINGSMATLQMLSRVGAILISISGQHEHQLLLKQDNHLYLLDDFGGLSDERLNLNELFNGYKLLKDEINHLKKEITETGERQDLTQFQIQEIEKAEISPGEDAKVAEEKRRLQHSKELLEIVTEGYQRLYERNDSVLSSISQCTKSVDRGAGIDPGLAPIK</sequence>
<feature type="coiled-coil region" evidence="8">
    <location>
        <begin position="155"/>
        <end position="182"/>
    </location>
</feature>
<organism evidence="10">
    <name type="scientific">marine sediment metagenome</name>
    <dbReference type="NCBI Taxonomy" id="412755"/>
    <lineage>
        <taxon>unclassified sequences</taxon>
        <taxon>metagenomes</taxon>
        <taxon>ecological metagenomes</taxon>
    </lineage>
</organism>
<dbReference type="InterPro" id="IPR038729">
    <property type="entry name" value="Rad50/SbcC_AAA"/>
</dbReference>
<comment type="similarity">
    <text evidence="1">Belongs to the RecN family.</text>
</comment>
<dbReference type="GO" id="GO:0009432">
    <property type="term" value="P:SOS response"/>
    <property type="evidence" value="ECO:0007669"/>
    <property type="project" value="TreeGrafter"/>
</dbReference>
<name>X1F9B6_9ZZZZ</name>
<dbReference type="EMBL" id="BART01030471">
    <property type="protein sequence ID" value="GAH17378.1"/>
    <property type="molecule type" value="Genomic_DNA"/>
</dbReference>
<keyword evidence="5" id="KW-0067">ATP-binding</keyword>
<evidence type="ECO:0000256" key="7">
    <source>
        <dbReference type="ARBA" id="ARBA00033408"/>
    </source>
</evidence>
<dbReference type="PANTHER" id="PTHR11059:SF0">
    <property type="entry name" value="DNA REPAIR PROTEIN RECN"/>
    <property type="match status" value="1"/>
</dbReference>
<dbReference type="SUPFAM" id="SSF52540">
    <property type="entry name" value="P-loop containing nucleoside triphosphate hydrolases"/>
    <property type="match status" value="1"/>
</dbReference>
<evidence type="ECO:0000256" key="1">
    <source>
        <dbReference type="ARBA" id="ARBA00009441"/>
    </source>
</evidence>
<dbReference type="Gene3D" id="3.40.50.300">
    <property type="entry name" value="P-loop containing nucleotide triphosphate hydrolases"/>
    <property type="match status" value="1"/>
</dbReference>
<evidence type="ECO:0000259" key="9">
    <source>
        <dbReference type="Pfam" id="PF13476"/>
    </source>
</evidence>
<dbReference type="AlphaFoldDB" id="X1F9B6"/>
<evidence type="ECO:0000256" key="6">
    <source>
        <dbReference type="ARBA" id="ARBA00023204"/>
    </source>
</evidence>
<dbReference type="GO" id="GO:0043590">
    <property type="term" value="C:bacterial nucleoid"/>
    <property type="evidence" value="ECO:0007669"/>
    <property type="project" value="TreeGrafter"/>
</dbReference>
<dbReference type="InterPro" id="IPR004604">
    <property type="entry name" value="DNA_recomb/repair_RecN"/>
</dbReference>
<evidence type="ECO:0000256" key="4">
    <source>
        <dbReference type="ARBA" id="ARBA00022763"/>
    </source>
</evidence>
<dbReference type="GO" id="GO:0006310">
    <property type="term" value="P:DNA recombination"/>
    <property type="evidence" value="ECO:0007669"/>
    <property type="project" value="InterPro"/>
</dbReference>
<evidence type="ECO:0000313" key="10">
    <source>
        <dbReference type="EMBL" id="GAH17378.1"/>
    </source>
</evidence>
<feature type="non-terminal residue" evidence="10">
    <location>
        <position position="262"/>
    </location>
</feature>
<dbReference type="GO" id="GO:0005524">
    <property type="term" value="F:ATP binding"/>
    <property type="evidence" value="ECO:0007669"/>
    <property type="project" value="UniProtKB-KW"/>
</dbReference>
<reference evidence="10" key="1">
    <citation type="journal article" date="2014" name="Front. Microbiol.">
        <title>High frequency of phylogenetically diverse reductive dehalogenase-homologous genes in deep subseafloor sedimentary metagenomes.</title>
        <authorList>
            <person name="Kawai M."/>
            <person name="Futagami T."/>
            <person name="Toyoda A."/>
            <person name="Takaki Y."/>
            <person name="Nishi S."/>
            <person name="Hori S."/>
            <person name="Arai W."/>
            <person name="Tsubouchi T."/>
            <person name="Morono Y."/>
            <person name="Uchiyama I."/>
            <person name="Ito T."/>
            <person name="Fujiyama A."/>
            <person name="Inagaki F."/>
            <person name="Takami H."/>
        </authorList>
    </citation>
    <scope>NUCLEOTIDE SEQUENCE</scope>
    <source>
        <strain evidence="10">Expedition CK06-06</strain>
    </source>
</reference>
<dbReference type="FunFam" id="3.40.50.300:FF:000319">
    <property type="entry name" value="DNA repair protein RecN"/>
    <property type="match status" value="1"/>
</dbReference>
<evidence type="ECO:0000256" key="3">
    <source>
        <dbReference type="ARBA" id="ARBA00022741"/>
    </source>
</evidence>
<gene>
    <name evidence="10" type="ORF">S01H4_53201</name>
</gene>
<evidence type="ECO:0000256" key="5">
    <source>
        <dbReference type="ARBA" id="ARBA00022840"/>
    </source>
</evidence>
<evidence type="ECO:0000256" key="2">
    <source>
        <dbReference type="ARBA" id="ARBA00021315"/>
    </source>
</evidence>
<keyword evidence="6" id="KW-0234">DNA repair</keyword>
<feature type="domain" description="Rad50/SbcC-type AAA" evidence="9">
    <location>
        <begin position="1"/>
        <end position="210"/>
    </location>
</feature>